<dbReference type="InterPro" id="IPR023393">
    <property type="entry name" value="START-like_dom_sf"/>
</dbReference>
<sequence>MNFDGSVTIKSKIDTVWDFLTDPHLVSQCAPGVKEVEVVIPDKQFRTNVGISLGAVKVSFAMDVEWIELDAPNRAKMRASGNAPGSAAEVEGTMTLNESEPNVTDLHWEANVQIMGRIASLAMRLAPGVTKKLVGEFFDCVVSR</sequence>
<dbReference type="AlphaFoldDB" id="A0A382SFY6"/>
<gene>
    <name evidence="1" type="ORF">METZ01_LOCUS361630</name>
</gene>
<protein>
    <recommendedName>
        <fullName evidence="2">Carbon monoxide dehydrogenase subunit G</fullName>
    </recommendedName>
</protein>
<reference evidence="1" key="1">
    <citation type="submission" date="2018-05" db="EMBL/GenBank/DDBJ databases">
        <authorList>
            <person name="Lanie J.A."/>
            <person name="Ng W.-L."/>
            <person name="Kazmierczak K.M."/>
            <person name="Andrzejewski T.M."/>
            <person name="Davidsen T.M."/>
            <person name="Wayne K.J."/>
            <person name="Tettelin H."/>
            <person name="Glass J.I."/>
            <person name="Rusch D."/>
            <person name="Podicherti R."/>
            <person name="Tsui H.-C.T."/>
            <person name="Winkler M.E."/>
        </authorList>
    </citation>
    <scope>NUCLEOTIDE SEQUENCE</scope>
</reference>
<dbReference type="InterPro" id="IPR010419">
    <property type="entry name" value="CO_DH_gsu"/>
</dbReference>
<dbReference type="Gene3D" id="3.30.530.20">
    <property type="match status" value="1"/>
</dbReference>
<dbReference type="CDD" id="cd05018">
    <property type="entry name" value="CoxG"/>
    <property type="match status" value="1"/>
</dbReference>
<dbReference type="Pfam" id="PF06240">
    <property type="entry name" value="COXG"/>
    <property type="match status" value="1"/>
</dbReference>
<feature type="non-terminal residue" evidence="1">
    <location>
        <position position="144"/>
    </location>
</feature>
<dbReference type="EMBL" id="UINC01128794">
    <property type="protein sequence ID" value="SVD08776.1"/>
    <property type="molecule type" value="Genomic_DNA"/>
</dbReference>
<evidence type="ECO:0000313" key="1">
    <source>
        <dbReference type="EMBL" id="SVD08776.1"/>
    </source>
</evidence>
<dbReference type="SUPFAM" id="SSF55961">
    <property type="entry name" value="Bet v1-like"/>
    <property type="match status" value="1"/>
</dbReference>
<dbReference type="PANTHER" id="PTHR38588:SF1">
    <property type="entry name" value="BLL0334 PROTEIN"/>
    <property type="match status" value="1"/>
</dbReference>
<proteinExistence type="predicted"/>
<organism evidence="1">
    <name type="scientific">marine metagenome</name>
    <dbReference type="NCBI Taxonomy" id="408172"/>
    <lineage>
        <taxon>unclassified sequences</taxon>
        <taxon>metagenomes</taxon>
        <taxon>ecological metagenomes</taxon>
    </lineage>
</organism>
<name>A0A382SFY6_9ZZZZ</name>
<dbReference type="PANTHER" id="PTHR38588">
    <property type="entry name" value="BLL0334 PROTEIN"/>
    <property type="match status" value="1"/>
</dbReference>
<evidence type="ECO:0008006" key="2">
    <source>
        <dbReference type="Google" id="ProtNLM"/>
    </source>
</evidence>
<accession>A0A382SFY6</accession>